<evidence type="ECO:0000256" key="5">
    <source>
        <dbReference type="ARBA" id="ARBA00022679"/>
    </source>
</evidence>
<organism evidence="12 13">
    <name type="scientific">Lepeophtheirus salmonis</name>
    <name type="common">Salmon louse</name>
    <name type="synonym">Caligus salmonis</name>
    <dbReference type="NCBI Taxonomy" id="72036"/>
    <lineage>
        <taxon>Eukaryota</taxon>
        <taxon>Metazoa</taxon>
        <taxon>Ecdysozoa</taxon>
        <taxon>Arthropoda</taxon>
        <taxon>Crustacea</taxon>
        <taxon>Multicrustacea</taxon>
        <taxon>Hexanauplia</taxon>
        <taxon>Copepoda</taxon>
        <taxon>Siphonostomatoida</taxon>
        <taxon>Caligidae</taxon>
        <taxon>Lepeophtheirus</taxon>
    </lineage>
</organism>
<keyword evidence="6" id="KW-0227">DNA damage</keyword>
<dbReference type="PANTHER" id="PTHR45670:SF13">
    <property type="entry name" value="E3 UBIQUITIN-PROTEIN LIGASE TRIP12"/>
    <property type="match status" value="1"/>
</dbReference>
<dbReference type="Gene3D" id="1.25.10.10">
    <property type="entry name" value="Leucine-rich Repeat Variant"/>
    <property type="match status" value="1"/>
</dbReference>
<accession>A0A7R8H8K3</accession>
<evidence type="ECO:0000256" key="4">
    <source>
        <dbReference type="ARBA" id="ARBA00022553"/>
    </source>
</evidence>
<evidence type="ECO:0000313" key="12">
    <source>
        <dbReference type="EMBL" id="CAF2941483.1"/>
    </source>
</evidence>
<dbReference type="GO" id="GO:0061630">
    <property type="term" value="F:ubiquitin protein ligase activity"/>
    <property type="evidence" value="ECO:0007669"/>
    <property type="project" value="UniProtKB-UniRule"/>
</dbReference>
<feature type="compositionally biased region" description="Acidic residues" evidence="11">
    <location>
        <begin position="748"/>
        <end position="760"/>
    </location>
</feature>
<feature type="compositionally biased region" description="Low complexity" evidence="11">
    <location>
        <begin position="515"/>
        <end position="531"/>
    </location>
</feature>
<dbReference type="GO" id="GO:0043161">
    <property type="term" value="P:proteasome-mediated ubiquitin-dependent protein catabolic process"/>
    <property type="evidence" value="ECO:0007669"/>
    <property type="project" value="TreeGrafter"/>
</dbReference>
<name>A0A7R8H8K3_LEPSM</name>
<proteinExistence type="inferred from homology"/>
<dbReference type="GO" id="GO:0009966">
    <property type="term" value="P:regulation of signal transduction"/>
    <property type="evidence" value="ECO:0007669"/>
    <property type="project" value="UniProtKB-ARBA"/>
</dbReference>
<feature type="compositionally biased region" description="Low complexity" evidence="11">
    <location>
        <begin position="458"/>
        <end position="488"/>
    </location>
</feature>
<keyword evidence="8" id="KW-0234">DNA repair</keyword>
<dbReference type="PROSITE" id="PS50237">
    <property type="entry name" value="HECT"/>
    <property type="match status" value="1"/>
</dbReference>
<feature type="region of interest" description="Disordered" evidence="11">
    <location>
        <begin position="740"/>
        <end position="788"/>
    </location>
</feature>
<dbReference type="Proteomes" id="UP000675881">
    <property type="component" value="Chromosome 5"/>
</dbReference>
<dbReference type="SMART" id="SM00119">
    <property type="entry name" value="HECTc"/>
    <property type="match status" value="1"/>
</dbReference>
<comment type="similarity">
    <text evidence="3 10">Belongs to the UPL family. K-HECT subfamily.</text>
</comment>
<dbReference type="InterPro" id="IPR045322">
    <property type="entry name" value="HECTD1/TRIP12-like"/>
</dbReference>
<dbReference type="Pfam" id="PF02825">
    <property type="entry name" value="WWE"/>
    <property type="match status" value="1"/>
</dbReference>
<evidence type="ECO:0000256" key="9">
    <source>
        <dbReference type="ARBA" id="ARBA00023242"/>
    </source>
</evidence>
<keyword evidence="7 10" id="KW-0833">Ubl conjugation pathway</keyword>
<comment type="pathway">
    <text evidence="10">Protein modification; protein ubiquitination.</text>
</comment>
<evidence type="ECO:0000256" key="1">
    <source>
        <dbReference type="ARBA" id="ARBA00000885"/>
    </source>
</evidence>
<dbReference type="SMART" id="SM00678">
    <property type="entry name" value="WWE"/>
    <property type="match status" value="1"/>
</dbReference>
<dbReference type="Gene3D" id="3.30.2410.10">
    <property type="entry name" value="Hect, E3 ligase catalytic domain"/>
    <property type="match status" value="1"/>
</dbReference>
<dbReference type="EC" id="2.3.2.26" evidence="10"/>
<evidence type="ECO:0000256" key="11">
    <source>
        <dbReference type="SAM" id="MobiDB-lite"/>
    </source>
</evidence>
<comment type="subcellular location">
    <subcellularLocation>
        <location evidence="2">Nucleus</location>
        <location evidence="2">Nucleoplasm</location>
    </subcellularLocation>
</comment>
<protein>
    <recommendedName>
        <fullName evidence="10">E3 ubiquitin-protein ligase</fullName>
        <ecNumber evidence="10">2.3.2.26</ecNumber>
    </recommendedName>
</protein>
<dbReference type="InterPro" id="IPR037197">
    <property type="entry name" value="WWE_dom_sf"/>
</dbReference>
<dbReference type="GO" id="GO:0008270">
    <property type="term" value="F:zinc ion binding"/>
    <property type="evidence" value="ECO:0007669"/>
    <property type="project" value="InterPro"/>
</dbReference>
<dbReference type="SUPFAM" id="SSF48371">
    <property type="entry name" value="ARM repeat"/>
    <property type="match status" value="1"/>
</dbReference>
<sequence>MDVAEQSLTALEMLSKKHNKAILHAKGVSSCLTYLDFFSIGAQRNALAITSNCCQNLLPEEFVHIRDSLDILSSRLIHDDKKSAEMACLALSRLAESYKNDKNKLKEIATPEFLHILVVMSSHGSEVGLLLLRQKIGSTLRQLLINDEMELLSRNPQELYEITSLIAELMPPLPADGIFAVDALLTRPGAYIRDPVLWQWQDDRGIWHTYGYNDCRVIEAAHVAGEEEVTLASNGNTFVLNLNSMHEIKEESGTARPIQRKFTSQLQNEHESDQLFPVLLDVYSTSAGPGVRHSCIQAKLRMIVHAPTELLSEVLSISTVSSQVAGMLSSGDLKIIIGALQISEILLQKIPEEFGVHFRREGVLHQVQKLTDPDNPMTLSQGGLENTIVGASAIWTPQSRTWTIAGSSSSSSLPNVFADQLRVPKRRDESSPDITPQSIRLRSRKGRHSDPSNYDGPSTSSSGHSSTRNNQNLNNSWNNEFQASGSDPPSTPSRRSRLADKTSSLLSQLHPARWGRSTSTSSPTLGSGSTGEAQRKEGIVSNSGYKSVSSPATMAHGREKAKRWVRERATKFLESYFKESLGSRHPALTILRRLSVQVDHLTRKPKDGERSLKEIFSVLHENDISPFEVSQSGLVGSLLKYLTTKQDNTEINHEHQDSIPDPEIVSRSRKFIQKLNACLNHLEQFPIKMHDMTTGSSGVKSAGSTLRFFKTHHLKCNLQRHPDSLVQAIERYLISRGYGYHQDKDSGGSDDDEMSDEGADDTLPSTSRGTSSSSTTAGGSSSSTSSDNHRLEFLIGDHKLPYEMTVYQSIQQFGGSPPPQFDPVGDLDMSGNLCGSPSIWARIHTIYYRPASDDGYWWTLYPNASSVQEIRSMPLIPQQDFINPKLTAKVNRQLQDPIIIMTSNLPNWLKDIASSCPFLFPFETRQLLFYVTSFDRDRALLRLLDSIPELGATDAGQERVTPDLDRKKRVISRDDNLLKQSEQVMNELAPSRSLLEIQYENEVGTGLGPTLEFYTLVSKELQKADLGLWKGETVKISNEDVMDSNEDNERNDKSSCIEYIHSSVGLYPNPMARNVKSSQRSKIKNKFTFLGKFIAKAGGINFRNIRFKKCRSDNCVYNIILGRDCSQKKNSNKILKFLPTKKLEQIKSLTMDGCPIEDLGLDFTLPGYPNIDLRKGGKDIPVNIDNLHQYVGLVSHWLLIEGISFQMEALRDGFESVFPISTLQMFYPEELEQIFCGTGQGNFNKWDYKTLVESTKPDHGFNSESPALKYLLEVLELPVGGFKALNPPLTIVKKSFDNADADPDDYLPSVMTCVNYLKLPDYSSKKIMREKLRIAAMEGQYCFHLS</sequence>
<gene>
    <name evidence="12" type="ORF">LSAA_9877</name>
</gene>
<dbReference type="SUPFAM" id="SSF56204">
    <property type="entry name" value="Hect, E3 ligase catalytic domain"/>
    <property type="match status" value="1"/>
</dbReference>
<dbReference type="InterPro" id="IPR004170">
    <property type="entry name" value="WWE_dom"/>
</dbReference>
<evidence type="ECO:0000313" key="13">
    <source>
        <dbReference type="Proteomes" id="UP000675881"/>
    </source>
</evidence>
<evidence type="ECO:0000256" key="3">
    <source>
        <dbReference type="ARBA" id="ARBA00006331"/>
    </source>
</evidence>
<dbReference type="PANTHER" id="PTHR45670">
    <property type="entry name" value="E3 UBIQUITIN-PROTEIN LIGASE TRIP12"/>
    <property type="match status" value="1"/>
</dbReference>
<dbReference type="InterPro" id="IPR018123">
    <property type="entry name" value="WWE-dom_subgr"/>
</dbReference>
<dbReference type="InterPro" id="IPR011989">
    <property type="entry name" value="ARM-like"/>
</dbReference>
<keyword evidence="12" id="KW-0012">Acyltransferase</keyword>
<keyword evidence="9" id="KW-0539">Nucleus</keyword>
<evidence type="ECO:0000256" key="8">
    <source>
        <dbReference type="ARBA" id="ARBA00023204"/>
    </source>
</evidence>
<dbReference type="GO" id="GO:0016607">
    <property type="term" value="C:nuclear speck"/>
    <property type="evidence" value="ECO:0007669"/>
    <property type="project" value="TreeGrafter"/>
</dbReference>
<reference evidence="12" key="1">
    <citation type="submission" date="2021-02" db="EMBL/GenBank/DDBJ databases">
        <authorList>
            <person name="Bekaert M."/>
        </authorList>
    </citation>
    <scope>NUCLEOTIDE SEQUENCE</scope>
    <source>
        <strain evidence="12">IoA-00</strain>
    </source>
</reference>
<dbReference type="PROSITE" id="PS50918">
    <property type="entry name" value="WWE"/>
    <property type="match status" value="1"/>
</dbReference>
<feature type="compositionally biased region" description="Low complexity" evidence="11">
    <location>
        <begin position="765"/>
        <end position="786"/>
    </location>
</feature>
<evidence type="ECO:0000256" key="6">
    <source>
        <dbReference type="ARBA" id="ARBA00022763"/>
    </source>
</evidence>
<dbReference type="GO" id="GO:0000209">
    <property type="term" value="P:protein polyubiquitination"/>
    <property type="evidence" value="ECO:0007669"/>
    <property type="project" value="TreeGrafter"/>
</dbReference>
<dbReference type="Pfam" id="PF00632">
    <property type="entry name" value="HECT"/>
    <property type="match status" value="1"/>
</dbReference>
<dbReference type="GO" id="GO:0006281">
    <property type="term" value="P:DNA repair"/>
    <property type="evidence" value="ECO:0007669"/>
    <property type="project" value="UniProtKB-KW"/>
</dbReference>
<dbReference type="InterPro" id="IPR016024">
    <property type="entry name" value="ARM-type_fold"/>
</dbReference>
<evidence type="ECO:0000256" key="10">
    <source>
        <dbReference type="RuleBase" id="RU369009"/>
    </source>
</evidence>
<dbReference type="Gene3D" id="3.30.720.50">
    <property type="match status" value="1"/>
</dbReference>
<dbReference type="OrthoDB" id="271273at2759"/>
<evidence type="ECO:0000256" key="2">
    <source>
        <dbReference type="ARBA" id="ARBA00004642"/>
    </source>
</evidence>
<feature type="compositionally biased region" description="Polar residues" evidence="11">
    <location>
        <begin position="540"/>
        <end position="552"/>
    </location>
</feature>
<dbReference type="EMBL" id="HG994584">
    <property type="protein sequence ID" value="CAF2941483.1"/>
    <property type="molecule type" value="Genomic_DNA"/>
</dbReference>
<comment type="catalytic activity">
    <reaction evidence="1 10">
        <text>S-ubiquitinyl-[E2 ubiquitin-conjugating enzyme]-L-cysteine + [acceptor protein]-L-lysine = [E2 ubiquitin-conjugating enzyme]-L-cysteine + N(6)-ubiquitinyl-[acceptor protein]-L-lysine.</text>
        <dbReference type="EC" id="2.3.2.26"/>
    </reaction>
</comment>
<keyword evidence="5 10" id="KW-0808">Transferase</keyword>
<evidence type="ECO:0000256" key="7">
    <source>
        <dbReference type="ARBA" id="ARBA00022786"/>
    </source>
</evidence>
<dbReference type="Gene3D" id="3.30.2160.10">
    <property type="entry name" value="Hect, E3 ligase catalytic domain"/>
    <property type="match status" value="1"/>
</dbReference>
<keyword evidence="4" id="KW-0597">Phosphoprotein</keyword>
<dbReference type="InterPro" id="IPR000569">
    <property type="entry name" value="HECT_dom"/>
</dbReference>
<dbReference type="SUPFAM" id="SSF117839">
    <property type="entry name" value="WWE domain"/>
    <property type="match status" value="1"/>
</dbReference>
<feature type="region of interest" description="Disordered" evidence="11">
    <location>
        <begin position="421"/>
        <end position="561"/>
    </location>
</feature>
<dbReference type="UniPathway" id="UPA00143"/>
<dbReference type="Gene3D" id="3.90.1750.10">
    <property type="entry name" value="Hect, E3 ligase catalytic domains"/>
    <property type="match status" value="1"/>
</dbReference>
<dbReference type="InterPro" id="IPR035983">
    <property type="entry name" value="Hect_E3_ubiquitin_ligase"/>
</dbReference>
<keyword evidence="13" id="KW-1185">Reference proteome</keyword>